<dbReference type="Proteomes" id="UP001164539">
    <property type="component" value="Chromosome 11"/>
</dbReference>
<reference evidence="1 2" key="1">
    <citation type="journal article" date="2023" name="Science">
        <title>Complex scaffold remodeling in plant triterpene biosynthesis.</title>
        <authorList>
            <person name="De La Pena R."/>
            <person name="Hodgson H."/>
            <person name="Liu J.C."/>
            <person name="Stephenson M.J."/>
            <person name="Martin A.C."/>
            <person name="Owen C."/>
            <person name="Harkess A."/>
            <person name="Leebens-Mack J."/>
            <person name="Jimenez L.E."/>
            <person name="Osbourn A."/>
            <person name="Sattely E.S."/>
        </authorList>
    </citation>
    <scope>NUCLEOTIDE SEQUENCE [LARGE SCALE GENOMIC DNA]</scope>
    <source>
        <strain evidence="2">cv. JPN11</strain>
        <tissue evidence="1">Leaf</tissue>
    </source>
</reference>
<keyword evidence="1" id="KW-0489">Methyltransferase</keyword>
<organism evidence="1 2">
    <name type="scientific">Melia azedarach</name>
    <name type="common">Chinaberry tree</name>
    <dbReference type="NCBI Taxonomy" id="155640"/>
    <lineage>
        <taxon>Eukaryota</taxon>
        <taxon>Viridiplantae</taxon>
        <taxon>Streptophyta</taxon>
        <taxon>Embryophyta</taxon>
        <taxon>Tracheophyta</taxon>
        <taxon>Spermatophyta</taxon>
        <taxon>Magnoliopsida</taxon>
        <taxon>eudicotyledons</taxon>
        <taxon>Gunneridae</taxon>
        <taxon>Pentapetalae</taxon>
        <taxon>rosids</taxon>
        <taxon>malvids</taxon>
        <taxon>Sapindales</taxon>
        <taxon>Meliaceae</taxon>
        <taxon>Melia</taxon>
    </lineage>
</organism>
<protein>
    <submittedName>
        <fullName evidence="1">S-adenosylmethionine-dependent methyltransferase</fullName>
    </submittedName>
</protein>
<name>A0ACC1X7D5_MELAZ</name>
<proteinExistence type="predicted"/>
<sequence length="376" mass="42575">MRCFSDQREQEKMAIENTNTSPESYPMVAGDGPQSYAMNSTFQKGFVDATKEMVAASIVEKLDLRSMGIDTSSIFQIADLGCSVGPNTFIAVRNMIDAVEQNYQAENQNPSTLEFQVLFNDHSNNDFNTLFKNLPPNRKYYAAGVPGSFQDRLFPKSSLHIVHVSSALHWLSKVPIEVTDSNSSAWNKGNIYCTGFVEEVDKAYAAQFNNDMESFLDARAQELVPGGLMLILIATLPDGIPLSKTIVGKHYDFLGSCLYELAKMGLLSEEKVDSFNFPVFFPFVGEFEKLIRRNGNFSIERMDMFTHPLIHKAQSAEYWVPLFRASFEELFLKHFGEQVVDQIFNHYSKKLEQNISFALNGITHEEIELFIVLKRN</sequence>
<comment type="caution">
    <text evidence="1">The sequence shown here is derived from an EMBL/GenBank/DDBJ whole genome shotgun (WGS) entry which is preliminary data.</text>
</comment>
<dbReference type="EMBL" id="CM051404">
    <property type="protein sequence ID" value="KAJ4707023.1"/>
    <property type="molecule type" value="Genomic_DNA"/>
</dbReference>
<evidence type="ECO:0000313" key="1">
    <source>
        <dbReference type="EMBL" id="KAJ4707023.1"/>
    </source>
</evidence>
<keyword evidence="2" id="KW-1185">Reference proteome</keyword>
<evidence type="ECO:0000313" key="2">
    <source>
        <dbReference type="Proteomes" id="UP001164539"/>
    </source>
</evidence>
<gene>
    <name evidence="1" type="ORF">OWV82_020599</name>
</gene>
<accession>A0ACC1X7D5</accession>
<keyword evidence="1" id="KW-0808">Transferase</keyword>